<dbReference type="GO" id="GO:0071897">
    <property type="term" value="P:DNA biosynthetic process"/>
    <property type="evidence" value="ECO:0007669"/>
    <property type="project" value="UniProtKB-ARBA"/>
</dbReference>
<accession>A0A162BNL4</accession>
<dbReference type="InterPro" id="IPR043502">
    <property type="entry name" value="DNA/RNA_pol_sf"/>
</dbReference>
<name>A0A162BNL4_9CRUS</name>
<dbReference type="InterPro" id="IPR043128">
    <property type="entry name" value="Rev_trsase/Diguanyl_cyclase"/>
</dbReference>
<comment type="caution">
    <text evidence="1">The sequence shown here is derived from an EMBL/GenBank/DDBJ whole genome shotgun (WGS) entry which is preliminary data.</text>
</comment>
<sequence length="78" mass="8667">GKANLKLKWSKCSFAKNILKVLGHVVTKEGVGPDPEKLEVVENFPSPAVGHSTANKVKRVQSFLGLCSYYRRHIQNFA</sequence>
<dbReference type="PANTHER" id="PTHR33064">
    <property type="entry name" value="POL PROTEIN"/>
    <property type="match status" value="1"/>
</dbReference>
<keyword evidence="2" id="KW-1185">Reference proteome</keyword>
<dbReference type="PANTHER" id="PTHR33064:SF37">
    <property type="entry name" value="RIBONUCLEASE H"/>
    <property type="match status" value="1"/>
</dbReference>
<evidence type="ECO:0000313" key="2">
    <source>
        <dbReference type="Proteomes" id="UP000076858"/>
    </source>
</evidence>
<feature type="non-terminal residue" evidence="1">
    <location>
        <position position="78"/>
    </location>
</feature>
<dbReference type="AlphaFoldDB" id="A0A162BNL4"/>
<evidence type="ECO:0000313" key="1">
    <source>
        <dbReference type="EMBL" id="KZR95570.1"/>
    </source>
</evidence>
<feature type="non-terminal residue" evidence="1">
    <location>
        <position position="1"/>
    </location>
</feature>
<dbReference type="EMBL" id="LRGB01028312">
    <property type="protein sequence ID" value="KZR95570.1"/>
    <property type="molecule type" value="Genomic_DNA"/>
</dbReference>
<reference evidence="1 2" key="1">
    <citation type="submission" date="2016-03" db="EMBL/GenBank/DDBJ databases">
        <title>EvidentialGene: Evidence-directed Construction of Genes on Genomes.</title>
        <authorList>
            <person name="Gilbert D.G."/>
            <person name="Choi J.-H."/>
            <person name="Mockaitis K."/>
            <person name="Colbourne J."/>
            <person name="Pfrender M."/>
        </authorList>
    </citation>
    <scope>NUCLEOTIDE SEQUENCE [LARGE SCALE GENOMIC DNA]</scope>
    <source>
        <strain evidence="1 2">Xinb3</strain>
        <tissue evidence="1">Complete organism</tissue>
    </source>
</reference>
<dbReference type="Proteomes" id="UP000076858">
    <property type="component" value="Unassembled WGS sequence"/>
</dbReference>
<gene>
    <name evidence="1" type="ORF">APZ42_010650</name>
</gene>
<organism evidence="1 2">
    <name type="scientific">Daphnia magna</name>
    <dbReference type="NCBI Taxonomy" id="35525"/>
    <lineage>
        <taxon>Eukaryota</taxon>
        <taxon>Metazoa</taxon>
        <taxon>Ecdysozoa</taxon>
        <taxon>Arthropoda</taxon>
        <taxon>Crustacea</taxon>
        <taxon>Branchiopoda</taxon>
        <taxon>Diplostraca</taxon>
        <taxon>Cladocera</taxon>
        <taxon>Anomopoda</taxon>
        <taxon>Daphniidae</taxon>
        <taxon>Daphnia</taxon>
    </lineage>
</organism>
<dbReference type="SUPFAM" id="SSF56672">
    <property type="entry name" value="DNA/RNA polymerases"/>
    <property type="match status" value="1"/>
</dbReference>
<proteinExistence type="predicted"/>
<dbReference type="Gene3D" id="3.30.70.270">
    <property type="match status" value="2"/>
</dbReference>
<protein>
    <submittedName>
        <fullName evidence="1">Uncharacterized protein</fullName>
    </submittedName>
</protein>
<dbReference type="InterPro" id="IPR051320">
    <property type="entry name" value="Viral_Replic_Matur_Polypro"/>
</dbReference>